<evidence type="ECO:0000313" key="3">
    <source>
        <dbReference type="EMBL" id="RIE06702.1"/>
    </source>
</evidence>
<dbReference type="RefSeq" id="WP_119088604.1">
    <property type="nucleotide sequence ID" value="NZ_QXIS01000006.1"/>
</dbReference>
<gene>
    <name evidence="3" type="ORF">SMC7_01460</name>
</gene>
<evidence type="ECO:0008006" key="5">
    <source>
        <dbReference type="Google" id="ProtNLM"/>
    </source>
</evidence>
<dbReference type="EMBL" id="QXIS01000006">
    <property type="protein sequence ID" value="RIE06702.1"/>
    <property type="molecule type" value="Genomic_DNA"/>
</dbReference>
<dbReference type="PANTHER" id="PTHR30388:SF6">
    <property type="entry name" value="XANTHINE DEHYDROGENASE SUBUNIT A-RELATED"/>
    <property type="match status" value="1"/>
</dbReference>
<protein>
    <recommendedName>
        <fullName evidence="5">Xanthine dehydrogenase</fullName>
    </recommendedName>
</protein>
<dbReference type="PANTHER" id="PTHR30388">
    <property type="entry name" value="ALDEHYDE OXIDOREDUCTASE MOLYBDENUM COFACTOR ASSEMBLY PROTEIN"/>
    <property type="match status" value="1"/>
</dbReference>
<organism evidence="3 4">
    <name type="scientific">Candidatus Cryosericum terrychapinii</name>
    <dbReference type="NCBI Taxonomy" id="2290919"/>
    <lineage>
        <taxon>Bacteria</taxon>
        <taxon>Pseudomonadati</taxon>
        <taxon>Caldisericota/Cryosericota group</taxon>
        <taxon>Candidatus Cryosericota</taxon>
        <taxon>Candidatus Cryosericia</taxon>
        <taxon>Candidatus Cryosericales</taxon>
        <taxon>Candidatus Cryosericaceae</taxon>
        <taxon>Candidatus Cryosericum</taxon>
    </lineage>
</organism>
<dbReference type="InterPro" id="IPR027051">
    <property type="entry name" value="XdhC_Rossmann_dom"/>
</dbReference>
<dbReference type="AlphaFoldDB" id="A0A398CVH5"/>
<sequence length="279" mass="30254">MDSTYQYVAKLEQEGHEFAVCTVIDAQGSSPGRTSFKMVVLPDGTQHGTVGGGKLELTVLGAARDAIAEGKSRIVTFDLSQDGKDSLGMLCGGRVTLYIEYVGSRPLLYIYGAGHVGRFLATFASLVGFEVTVLDDRPEFATPGRIPDAHHFLTGDFVELVQTTAYGPQGYHVILTDKHVSDERVLQALLERKLENRYVGMIGSRSKTLEIFRRLEIAGIGREALAHVYAPVGIDHGGQTAEEIALAICTELVAARHDHTLADSMKNRANIIGLLESKP</sequence>
<dbReference type="OrthoDB" id="9773039at2"/>
<dbReference type="Pfam" id="PF13478">
    <property type="entry name" value="XdhC_C"/>
    <property type="match status" value="1"/>
</dbReference>
<dbReference type="Proteomes" id="UP000266328">
    <property type="component" value="Unassembled WGS sequence"/>
</dbReference>
<keyword evidence="4" id="KW-1185">Reference proteome</keyword>
<dbReference type="InterPro" id="IPR003777">
    <property type="entry name" value="XdhC_CoxI"/>
</dbReference>
<comment type="caution">
    <text evidence="3">The sequence shown here is derived from an EMBL/GenBank/DDBJ whole genome shotgun (WGS) entry which is preliminary data.</text>
</comment>
<evidence type="ECO:0000313" key="4">
    <source>
        <dbReference type="Proteomes" id="UP000266328"/>
    </source>
</evidence>
<feature type="domain" description="XdhC- CoxI" evidence="1">
    <location>
        <begin position="13"/>
        <end position="78"/>
    </location>
</feature>
<evidence type="ECO:0000259" key="2">
    <source>
        <dbReference type="Pfam" id="PF13478"/>
    </source>
</evidence>
<feature type="domain" description="XdhC Rossmann" evidence="2">
    <location>
        <begin position="108"/>
        <end position="252"/>
    </location>
</feature>
<accession>A0A398CVH5</accession>
<reference evidence="3 4" key="1">
    <citation type="submission" date="2018-09" db="EMBL/GenBank/DDBJ databases">
        <title>Discovery and Ecogenomic Context for Candidatus Cryosericales, a Global Caldiserica Order Active in Thawing Permafrost.</title>
        <authorList>
            <person name="Martinez M.A."/>
            <person name="Woodcroft B.J."/>
            <person name="Ignacio Espinoza J.C."/>
            <person name="Zayed A."/>
            <person name="Singleton C.M."/>
            <person name="Boyd J."/>
            <person name="Li Y.-F."/>
            <person name="Purvine S."/>
            <person name="Maughan H."/>
            <person name="Hodgkins S.B."/>
            <person name="Anderson D."/>
            <person name="Sederholm M."/>
            <person name="Temperton B."/>
            <person name="Saleska S.R."/>
            <person name="Tyson G.W."/>
            <person name="Rich V.I."/>
        </authorList>
    </citation>
    <scope>NUCLEOTIDE SEQUENCE [LARGE SCALE GENOMIC DNA]</scope>
    <source>
        <strain evidence="3 4">SMC7</strain>
    </source>
</reference>
<dbReference type="Gene3D" id="3.40.50.720">
    <property type="entry name" value="NAD(P)-binding Rossmann-like Domain"/>
    <property type="match status" value="1"/>
</dbReference>
<dbReference type="InterPro" id="IPR052698">
    <property type="entry name" value="MoCofactor_Util/Proc"/>
</dbReference>
<proteinExistence type="predicted"/>
<name>A0A398CVH5_9BACT</name>
<dbReference type="Pfam" id="PF02625">
    <property type="entry name" value="XdhC_CoxI"/>
    <property type="match status" value="1"/>
</dbReference>
<evidence type="ECO:0000259" key="1">
    <source>
        <dbReference type="Pfam" id="PF02625"/>
    </source>
</evidence>